<evidence type="ECO:0000313" key="7">
    <source>
        <dbReference type="Proteomes" id="UP000018721"/>
    </source>
</evidence>
<accession>V9E2D9</accession>
<evidence type="ECO:0000313" key="6">
    <source>
        <dbReference type="EMBL" id="ETI33116.1"/>
    </source>
</evidence>
<comment type="subcellular location">
    <subcellularLocation>
        <location evidence="1 5">Secreted</location>
    </subcellularLocation>
</comment>
<dbReference type="HOGENOM" id="CLU_1762379_0_0_1"/>
<evidence type="ECO:0000256" key="4">
    <source>
        <dbReference type="ARBA" id="ARBA00022729"/>
    </source>
</evidence>
<evidence type="ECO:0000256" key="2">
    <source>
        <dbReference type="ARBA" id="ARBA00010400"/>
    </source>
</evidence>
<dbReference type="InterPro" id="IPR031825">
    <property type="entry name" value="RXLR"/>
</dbReference>
<keyword evidence="3 5" id="KW-0964">Secreted</keyword>
<proteinExistence type="inferred from homology"/>
<feature type="signal peptide" evidence="5">
    <location>
        <begin position="1"/>
        <end position="21"/>
    </location>
</feature>
<keyword evidence="4 5" id="KW-0732">Signal</keyword>
<dbReference type="AlphaFoldDB" id="V9E2D9"/>
<comment type="function">
    <text evidence="5">Effector that suppresses plant defense responses during pathogen infection.</text>
</comment>
<dbReference type="Gene3D" id="1.10.10.2460">
    <property type="match status" value="1"/>
</dbReference>
<dbReference type="eggNOG" id="ENOG502RGQI">
    <property type="taxonomic scope" value="Eukaryota"/>
</dbReference>
<name>V9E2D9_PHYNI</name>
<sequence length="138" mass="15661">MRLTSILSVTVVAICLAACSAIEDFDQTKDVMNDSPVHSHDLTAKRLLRAHQENGVLAEERWNFNLSQLTKKKDAKKLAKALMADHKLAKAAYISWEHHPFTLKQLDDFLKLASRKTNGEKYNQLYNGYMMHLGFTGV</sequence>
<dbReference type="EMBL" id="ANIZ01003516">
    <property type="protein sequence ID" value="ETI33116.1"/>
    <property type="molecule type" value="Genomic_DNA"/>
</dbReference>
<organism evidence="6 7">
    <name type="scientific">Phytophthora nicotianae P1569</name>
    <dbReference type="NCBI Taxonomy" id="1317065"/>
    <lineage>
        <taxon>Eukaryota</taxon>
        <taxon>Sar</taxon>
        <taxon>Stramenopiles</taxon>
        <taxon>Oomycota</taxon>
        <taxon>Peronosporomycetes</taxon>
        <taxon>Peronosporales</taxon>
        <taxon>Peronosporaceae</taxon>
        <taxon>Phytophthora</taxon>
    </lineage>
</organism>
<dbReference type="Proteomes" id="UP000018721">
    <property type="component" value="Unassembled WGS sequence"/>
</dbReference>
<dbReference type="GO" id="GO:0005576">
    <property type="term" value="C:extracellular region"/>
    <property type="evidence" value="ECO:0007669"/>
    <property type="project" value="UniProtKB-SubCell"/>
</dbReference>
<comment type="similarity">
    <text evidence="2 5">Belongs to the RxLR effector family.</text>
</comment>
<protein>
    <recommendedName>
        <fullName evidence="5">RxLR effector protein</fullName>
    </recommendedName>
</protein>
<dbReference type="OrthoDB" id="120062at2759"/>
<keyword evidence="7" id="KW-1185">Reference proteome</keyword>
<evidence type="ECO:0000256" key="5">
    <source>
        <dbReference type="RuleBase" id="RU367124"/>
    </source>
</evidence>
<reference evidence="6 7" key="1">
    <citation type="submission" date="2013-11" db="EMBL/GenBank/DDBJ databases">
        <title>The Genome Sequence of Phytophthora parasitica P1569.</title>
        <authorList>
            <consortium name="The Broad Institute Genomics Platform"/>
            <person name="Russ C."/>
            <person name="Tyler B."/>
            <person name="Panabieres F."/>
            <person name="Shan W."/>
            <person name="Tripathy S."/>
            <person name="Grunwald N."/>
            <person name="Machado M."/>
            <person name="Johnson C.S."/>
            <person name="Arredondo F."/>
            <person name="Hong C."/>
            <person name="Coffey M."/>
            <person name="Young S.K."/>
            <person name="Zeng Q."/>
            <person name="Gargeya S."/>
            <person name="Fitzgerald M."/>
            <person name="Abouelleil A."/>
            <person name="Alvarado L."/>
            <person name="Chapman S.B."/>
            <person name="Gainer-Dewar J."/>
            <person name="Goldberg J."/>
            <person name="Griggs A."/>
            <person name="Gujja S."/>
            <person name="Hansen M."/>
            <person name="Howarth C."/>
            <person name="Imamovic A."/>
            <person name="Ireland A."/>
            <person name="Larimer J."/>
            <person name="McCowan C."/>
            <person name="Murphy C."/>
            <person name="Pearson M."/>
            <person name="Poon T.W."/>
            <person name="Priest M."/>
            <person name="Roberts A."/>
            <person name="Saif S."/>
            <person name="Shea T."/>
            <person name="Sykes S."/>
            <person name="Wortman J."/>
            <person name="Nusbaum C."/>
            <person name="Birren B."/>
        </authorList>
    </citation>
    <scope>NUCLEOTIDE SEQUENCE [LARGE SCALE GENOMIC DNA]</scope>
    <source>
        <strain evidence="6 7">P1569</strain>
    </source>
</reference>
<evidence type="ECO:0000256" key="1">
    <source>
        <dbReference type="ARBA" id="ARBA00004613"/>
    </source>
</evidence>
<feature type="chain" id="PRO_5028513975" description="RxLR effector protein" evidence="5">
    <location>
        <begin position="22"/>
        <end position="138"/>
    </location>
</feature>
<gene>
    <name evidence="6" type="ORF">F443_20184</name>
</gene>
<dbReference type="Pfam" id="PF16810">
    <property type="entry name" value="RXLR"/>
    <property type="match status" value="1"/>
</dbReference>
<evidence type="ECO:0000256" key="3">
    <source>
        <dbReference type="ARBA" id="ARBA00022525"/>
    </source>
</evidence>
<comment type="caution">
    <text evidence="6">The sequence shown here is derived from an EMBL/GenBank/DDBJ whole genome shotgun (WGS) entry which is preliminary data.</text>
</comment>